<keyword evidence="4" id="KW-0810">Translation regulation</keyword>
<keyword evidence="3 8" id="KW-0396">Initiation factor</keyword>
<gene>
    <name evidence="10" type="ORF">FSB_LOCUS12477</name>
</gene>
<keyword evidence="5 8" id="KW-0694">RNA-binding</keyword>
<organism evidence="10">
    <name type="scientific">Fagus sylvatica</name>
    <name type="common">Beechnut</name>
    <dbReference type="NCBI Taxonomy" id="28930"/>
    <lineage>
        <taxon>Eukaryota</taxon>
        <taxon>Viridiplantae</taxon>
        <taxon>Streptophyta</taxon>
        <taxon>Embryophyta</taxon>
        <taxon>Tracheophyta</taxon>
        <taxon>Spermatophyta</taxon>
        <taxon>Magnoliopsida</taxon>
        <taxon>eudicotyledons</taxon>
        <taxon>Gunneridae</taxon>
        <taxon>Pentapetalae</taxon>
        <taxon>rosids</taxon>
        <taxon>fabids</taxon>
        <taxon>Fagales</taxon>
        <taxon>Fagaceae</taxon>
        <taxon>Fagus</taxon>
    </lineage>
</organism>
<evidence type="ECO:0000256" key="2">
    <source>
        <dbReference type="ARBA" id="ARBA00022490"/>
    </source>
</evidence>
<evidence type="ECO:0000256" key="9">
    <source>
        <dbReference type="SAM" id="MobiDB-lite"/>
    </source>
</evidence>
<dbReference type="Pfam" id="PF01652">
    <property type="entry name" value="IF4E"/>
    <property type="match status" value="2"/>
</dbReference>
<evidence type="ECO:0000256" key="7">
    <source>
        <dbReference type="ARBA" id="ARBA00030245"/>
    </source>
</evidence>
<proteinExistence type="inferred from homology"/>
<dbReference type="AlphaFoldDB" id="A0A2N9FBW2"/>
<dbReference type="PANTHER" id="PTHR11960:SF18">
    <property type="entry name" value="EUKARYOTIC TRANSLATION INITIATION FACTOR 4E HOMOLOGOUS PROTEIN, ISOFORM B"/>
    <property type="match status" value="1"/>
</dbReference>
<evidence type="ECO:0000256" key="4">
    <source>
        <dbReference type="ARBA" id="ARBA00022845"/>
    </source>
</evidence>
<dbReference type="InterPro" id="IPR023398">
    <property type="entry name" value="TIF_eIF4e-like"/>
</dbReference>
<accession>A0A2N9FBW2</accession>
<dbReference type="GO" id="GO:0003743">
    <property type="term" value="F:translation initiation factor activity"/>
    <property type="evidence" value="ECO:0007669"/>
    <property type="project" value="UniProtKB-KW"/>
</dbReference>
<evidence type="ECO:0000256" key="5">
    <source>
        <dbReference type="ARBA" id="ARBA00022884"/>
    </source>
</evidence>
<feature type="compositionally biased region" description="Basic and acidic residues" evidence="9">
    <location>
        <begin position="1"/>
        <end position="11"/>
    </location>
</feature>
<feature type="compositionally biased region" description="Low complexity" evidence="9">
    <location>
        <begin position="22"/>
        <end position="38"/>
    </location>
</feature>
<dbReference type="Gene3D" id="3.30.760.10">
    <property type="entry name" value="RNA Cap, Translation Initiation Factor Eif4e"/>
    <property type="match status" value="2"/>
</dbReference>
<sequence>MELVAEKKESDNNNGNGDNIQSILESSSSSSWSATVDSNNYNKEGEDFRERQARDLKAGLHPLKVEGFWVCYCHLARPSSLPSPTDLHLFKDGIRPLWEDSANFNGGKWIIRFKKIVSGRFWEDLNWFQLTEFTMTFNKRDEKPVCTHAVMRLSYRWANVRRVVTVKYGSLEGGWTSKVPIMPYGVGLWKFIRTGWDKFSQMLKFEDWELESFTSFLEILYSVTVKGFGEDKVWWQPSKTKGFQVLALVGDQLDYGDNICGAVLSIRFNEDILSVWNRNASDHQAVMGLRDAIKRHLKLPHSYVMEYKPHDASLRDNSSYRNTWLRG</sequence>
<dbReference type="InterPro" id="IPR001040">
    <property type="entry name" value="TIF_eIF_4E"/>
</dbReference>
<evidence type="ECO:0000256" key="8">
    <source>
        <dbReference type="RuleBase" id="RU004374"/>
    </source>
</evidence>
<dbReference type="EMBL" id="OIVN01000722">
    <property type="protein sequence ID" value="SPC84595.1"/>
    <property type="molecule type" value="Genomic_DNA"/>
</dbReference>
<dbReference type="PANTHER" id="PTHR11960">
    <property type="entry name" value="EUKARYOTIC TRANSLATION INITIATION FACTOR 4E RELATED"/>
    <property type="match status" value="1"/>
</dbReference>
<dbReference type="GO" id="GO:0051607">
    <property type="term" value="P:defense response to virus"/>
    <property type="evidence" value="ECO:0007669"/>
    <property type="project" value="UniProtKB-ARBA"/>
</dbReference>
<feature type="region of interest" description="Disordered" evidence="9">
    <location>
        <begin position="1"/>
        <end position="38"/>
    </location>
</feature>
<dbReference type="GO" id="GO:0016281">
    <property type="term" value="C:eukaryotic translation initiation factor 4F complex"/>
    <property type="evidence" value="ECO:0007669"/>
    <property type="project" value="TreeGrafter"/>
</dbReference>
<evidence type="ECO:0000256" key="6">
    <source>
        <dbReference type="ARBA" id="ARBA00022917"/>
    </source>
</evidence>
<evidence type="ECO:0000256" key="1">
    <source>
        <dbReference type="ARBA" id="ARBA00009860"/>
    </source>
</evidence>
<keyword evidence="6 8" id="KW-0648">Protein biosynthesis</keyword>
<reference evidence="10" key="1">
    <citation type="submission" date="2018-02" db="EMBL/GenBank/DDBJ databases">
        <authorList>
            <person name="Cohen D.B."/>
            <person name="Kent A.D."/>
        </authorList>
    </citation>
    <scope>NUCLEOTIDE SEQUENCE</scope>
</reference>
<protein>
    <recommendedName>
        <fullName evidence="7">mRNA cap-binding protein</fullName>
    </recommendedName>
</protein>
<dbReference type="InterPro" id="IPR019770">
    <property type="entry name" value="TIF_eIF_4E_CS"/>
</dbReference>
<dbReference type="GO" id="GO:0006417">
    <property type="term" value="P:regulation of translation"/>
    <property type="evidence" value="ECO:0007669"/>
    <property type="project" value="UniProtKB-KW"/>
</dbReference>
<dbReference type="PROSITE" id="PS00813">
    <property type="entry name" value="IF4E"/>
    <property type="match status" value="1"/>
</dbReference>
<keyword evidence="2" id="KW-0963">Cytoplasm</keyword>
<dbReference type="SUPFAM" id="SSF55418">
    <property type="entry name" value="eIF4e-like"/>
    <property type="match status" value="2"/>
</dbReference>
<comment type="similarity">
    <text evidence="1 8">Belongs to the eukaryotic initiation factor 4E family.</text>
</comment>
<evidence type="ECO:0000313" key="10">
    <source>
        <dbReference type="EMBL" id="SPC84595.1"/>
    </source>
</evidence>
<dbReference type="GO" id="GO:0000340">
    <property type="term" value="F:RNA 7-methylguanosine cap binding"/>
    <property type="evidence" value="ECO:0007669"/>
    <property type="project" value="TreeGrafter"/>
</dbReference>
<feature type="compositionally biased region" description="Polar residues" evidence="9">
    <location>
        <begin position="12"/>
        <end position="21"/>
    </location>
</feature>
<name>A0A2N9FBW2_FAGSY</name>
<evidence type="ECO:0000256" key="3">
    <source>
        <dbReference type="ARBA" id="ARBA00022540"/>
    </source>
</evidence>